<dbReference type="PANTHER" id="PTHR47992">
    <property type="entry name" value="PROTEIN PHOSPHATASE"/>
    <property type="match status" value="1"/>
</dbReference>
<dbReference type="SMART" id="SM00332">
    <property type="entry name" value="PP2Cc"/>
    <property type="match status" value="1"/>
</dbReference>
<evidence type="ECO:0000313" key="4">
    <source>
        <dbReference type="Proteomes" id="UP001154282"/>
    </source>
</evidence>
<dbReference type="GO" id="GO:0004722">
    <property type="term" value="F:protein serine/threonine phosphatase activity"/>
    <property type="evidence" value="ECO:0007669"/>
    <property type="project" value="InterPro"/>
</dbReference>
<keyword evidence="4" id="KW-1185">Reference proteome</keyword>
<evidence type="ECO:0000259" key="2">
    <source>
        <dbReference type="PROSITE" id="PS51746"/>
    </source>
</evidence>
<evidence type="ECO:0000313" key="3">
    <source>
        <dbReference type="EMBL" id="CAI0397727.1"/>
    </source>
</evidence>
<dbReference type="SUPFAM" id="SSF81606">
    <property type="entry name" value="PP2C-like"/>
    <property type="match status" value="1"/>
</dbReference>
<gene>
    <name evidence="3" type="ORF">LITE_LOCUS9653</name>
</gene>
<accession>A0AAV0IJG9</accession>
<dbReference type="InterPro" id="IPR015655">
    <property type="entry name" value="PP2C"/>
</dbReference>
<feature type="compositionally biased region" description="Low complexity" evidence="1">
    <location>
        <begin position="45"/>
        <end position="54"/>
    </location>
</feature>
<dbReference type="Gene3D" id="3.60.40.10">
    <property type="entry name" value="PPM-type phosphatase domain"/>
    <property type="match status" value="1"/>
</dbReference>
<dbReference type="InterPro" id="IPR001932">
    <property type="entry name" value="PPM-type_phosphatase-like_dom"/>
</dbReference>
<dbReference type="InterPro" id="IPR036457">
    <property type="entry name" value="PPM-type-like_dom_sf"/>
</dbReference>
<comment type="caution">
    <text evidence="3">The sequence shown here is derived from an EMBL/GenBank/DDBJ whole genome shotgun (WGS) entry which is preliminary data.</text>
</comment>
<dbReference type="CDD" id="cd00143">
    <property type="entry name" value="PP2Cc"/>
    <property type="match status" value="1"/>
</dbReference>
<dbReference type="Pfam" id="PF00481">
    <property type="entry name" value="PP2C"/>
    <property type="match status" value="1"/>
</dbReference>
<dbReference type="Proteomes" id="UP001154282">
    <property type="component" value="Unassembled WGS sequence"/>
</dbReference>
<dbReference type="PROSITE" id="PS51746">
    <property type="entry name" value="PPM_2"/>
    <property type="match status" value="1"/>
</dbReference>
<evidence type="ECO:0000256" key="1">
    <source>
        <dbReference type="SAM" id="MobiDB-lite"/>
    </source>
</evidence>
<dbReference type="EMBL" id="CAMGYJ010000004">
    <property type="protein sequence ID" value="CAI0397727.1"/>
    <property type="molecule type" value="Genomic_DNA"/>
</dbReference>
<dbReference type="AlphaFoldDB" id="A0AAV0IJG9"/>
<feature type="region of interest" description="Disordered" evidence="1">
    <location>
        <begin position="35"/>
        <end position="67"/>
    </location>
</feature>
<feature type="domain" description="PPM-type phosphatase" evidence="2">
    <location>
        <begin position="92"/>
        <end position="410"/>
    </location>
</feature>
<organism evidence="3 4">
    <name type="scientific">Linum tenue</name>
    <dbReference type="NCBI Taxonomy" id="586396"/>
    <lineage>
        <taxon>Eukaryota</taxon>
        <taxon>Viridiplantae</taxon>
        <taxon>Streptophyta</taxon>
        <taxon>Embryophyta</taxon>
        <taxon>Tracheophyta</taxon>
        <taxon>Spermatophyta</taxon>
        <taxon>Magnoliopsida</taxon>
        <taxon>eudicotyledons</taxon>
        <taxon>Gunneridae</taxon>
        <taxon>Pentapetalae</taxon>
        <taxon>rosids</taxon>
        <taxon>fabids</taxon>
        <taxon>Malpighiales</taxon>
        <taxon>Linaceae</taxon>
        <taxon>Linum</taxon>
    </lineage>
</organism>
<sequence>MQVEKVGRDPSCSMGVDCFMSIARAFGTSCFTDEGSRGGGGGGLSRQSSGSSAEAARRRKKRQMMMKRSDSKLEIWLHRVPGRLFLNSSSEFASLFTKAGKKGVNQDAMVFWENFGPKEDTMFCGIFDGHGPSGHLVAKKVRDSLPLKLRAQWELDCTSGELGLMSGNTVGRTALAECSLNSFQSESPTGNLDNGKKDVQTDIFLTFKDSFLKAFKAMDKELQLHPYIDCYCSGTTAVTVIKQGQDLIIGNVGDSRAVLGTRDKNNSLFAVQLTEDLKPSLPREAERIRSCKGRVFALPSEPDVARIWLPNNNSPGLAMARAFGDFCLKDFGLIAVPEISHHHITDNDEFVVLATDGVWDVLTNDEVVGIVGSVPPSSAAQTLVDLAHRAWRTKYPTSKTDDCAVVCLFLGSSSAEKVSTSMD</sequence>
<name>A0AAV0IJG9_9ROSI</name>
<reference evidence="3" key="1">
    <citation type="submission" date="2022-08" db="EMBL/GenBank/DDBJ databases">
        <authorList>
            <person name="Gutierrez-Valencia J."/>
        </authorList>
    </citation>
    <scope>NUCLEOTIDE SEQUENCE</scope>
</reference>
<proteinExistence type="predicted"/>
<protein>
    <recommendedName>
        <fullName evidence="2">PPM-type phosphatase domain-containing protein</fullName>
    </recommendedName>
</protein>